<proteinExistence type="predicted"/>
<dbReference type="OrthoDB" id="1173223at2"/>
<feature type="signal peptide" evidence="1">
    <location>
        <begin position="1"/>
        <end position="18"/>
    </location>
</feature>
<dbReference type="EMBL" id="FQZX01000002">
    <property type="protein sequence ID" value="SHK17682.1"/>
    <property type="molecule type" value="Genomic_DNA"/>
</dbReference>
<dbReference type="STRING" id="228958.SAMN04488007_2268"/>
<gene>
    <name evidence="2" type="ORF">SAMN04488007_2268</name>
</gene>
<evidence type="ECO:0000313" key="3">
    <source>
        <dbReference type="Proteomes" id="UP000184314"/>
    </source>
</evidence>
<accession>A0A1M6QBR1</accession>
<feature type="chain" id="PRO_5009920296" evidence="1">
    <location>
        <begin position="19"/>
        <end position="348"/>
    </location>
</feature>
<evidence type="ECO:0000256" key="1">
    <source>
        <dbReference type="SAM" id="SignalP"/>
    </source>
</evidence>
<keyword evidence="1" id="KW-0732">Signal</keyword>
<dbReference type="Proteomes" id="UP000184314">
    <property type="component" value="Unassembled WGS sequence"/>
</dbReference>
<dbReference type="AlphaFoldDB" id="A0A1M6QBR1"/>
<reference evidence="3" key="1">
    <citation type="submission" date="2016-11" db="EMBL/GenBank/DDBJ databases">
        <authorList>
            <person name="Varghese N."/>
            <person name="Submissions S."/>
        </authorList>
    </citation>
    <scope>NUCLEOTIDE SEQUENCE [LARGE SCALE GENOMIC DNA]</scope>
    <source>
        <strain evidence="3">DSM 16478</strain>
    </source>
</reference>
<name>A0A1M6QBR1_9FLAO</name>
<protein>
    <submittedName>
        <fullName evidence="2">Uncharacterized protein</fullName>
    </submittedName>
</protein>
<sequence length="348" mass="40075">MSKILLSCLFLIAFNIQAQKLPEDALDSNTVFIFHPQASIDNSEETLERFKENIIEKGFNLVGNYLHTNSQISLKEIEFDIRNKDVKYIFLLTYHHFKGPDYDLFYFENDSNKNPDILNPKKEILNLKPGFINSSSDYRGTIIKKLEKEVVKLKSNYEGIDSKTYDTELVNKLSLTQEESSYLLELNNINTIIDGISFKEENHRIPDDLETSKLAVVGAIKEEYHAPKILNLYLKSAIKKYPFEYTYFKNYDSYKAAGGDEKYDYKLQMTKGSASFMSSSKSKFTGTETYRKNMGNDNVSPSFSSGGSNYEKDLFTIVLRKNNTNVRFIVSEKDFVGRAIKNFISQLK</sequence>
<dbReference type="RefSeq" id="WP_073244216.1">
    <property type="nucleotide sequence ID" value="NZ_FQZX01000002.1"/>
</dbReference>
<keyword evidence="3" id="KW-1185">Reference proteome</keyword>
<evidence type="ECO:0000313" key="2">
    <source>
        <dbReference type="EMBL" id="SHK17682.1"/>
    </source>
</evidence>
<organism evidence="2 3">
    <name type="scientific">Maribacter aquivivus</name>
    <dbReference type="NCBI Taxonomy" id="228958"/>
    <lineage>
        <taxon>Bacteria</taxon>
        <taxon>Pseudomonadati</taxon>
        <taxon>Bacteroidota</taxon>
        <taxon>Flavobacteriia</taxon>
        <taxon>Flavobacteriales</taxon>
        <taxon>Flavobacteriaceae</taxon>
        <taxon>Maribacter</taxon>
    </lineage>
</organism>